<dbReference type="Gene3D" id="2.170.270.10">
    <property type="entry name" value="SET domain"/>
    <property type="match status" value="1"/>
</dbReference>
<reference evidence="2" key="1">
    <citation type="journal article" date="2021" name="Nat. Commun.">
        <title>Genetic determinants of endophytism in the Arabidopsis root mycobiome.</title>
        <authorList>
            <person name="Mesny F."/>
            <person name="Miyauchi S."/>
            <person name="Thiergart T."/>
            <person name="Pickel B."/>
            <person name="Atanasova L."/>
            <person name="Karlsson M."/>
            <person name="Huettel B."/>
            <person name="Barry K.W."/>
            <person name="Haridas S."/>
            <person name="Chen C."/>
            <person name="Bauer D."/>
            <person name="Andreopoulos W."/>
            <person name="Pangilinan J."/>
            <person name="LaButti K."/>
            <person name="Riley R."/>
            <person name="Lipzen A."/>
            <person name="Clum A."/>
            <person name="Drula E."/>
            <person name="Henrissat B."/>
            <person name="Kohler A."/>
            <person name="Grigoriev I.V."/>
            <person name="Martin F.M."/>
            <person name="Hacquard S."/>
        </authorList>
    </citation>
    <scope>NUCLEOTIDE SEQUENCE</scope>
    <source>
        <strain evidence="2">MPI-SDFR-AT-0073</strain>
    </source>
</reference>
<dbReference type="SMART" id="SM00317">
    <property type="entry name" value="SET"/>
    <property type="match status" value="1"/>
</dbReference>
<name>A0A9P8UKX3_9PEZI</name>
<dbReference type="InterPro" id="IPR001214">
    <property type="entry name" value="SET_dom"/>
</dbReference>
<dbReference type="OrthoDB" id="1028014at2759"/>
<dbReference type="GeneID" id="70134246"/>
<dbReference type="SUPFAM" id="SSF82199">
    <property type="entry name" value="SET domain"/>
    <property type="match status" value="1"/>
</dbReference>
<evidence type="ECO:0000313" key="2">
    <source>
        <dbReference type="EMBL" id="KAH6654073.1"/>
    </source>
</evidence>
<dbReference type="InterPro" id="IPR046341">
    <property type="entry name" value="SET_dom_sf"/>
</dbReference>
<comment type="caution">
    <text evidence="2">The sequence shown here is derived from an EMBL/GenBank/DDBJ whole genome shotgun (WGS) entry which is preliminary data.</text>
</comment>
<feature type="domain" description="SET" evidence="1">
    <location>
        <begin position="34"/>
        <end position="193"/>
    </location>
</feature>
<dbReference type="AlphaFoldDB" id="A0A9P8UKX3"/>
<dbReference type="PANTHER" id="PTHR47332">
    <property type="entry name" value="SET DOMAIN-CONTAINING PROTEIN 5"/>
    <property type="match status" value="1"/>
</dbReference>
<dbReference type="PANTHER" id="PTHR47332:SF6">
    <property type="entry name" value="SET DOMAIN-CONTAINING PROTEIN"/>
    <property type="match status" value="1"/>
</dbReference>
<dbReference type="EMBL" id="JAGPXC010000004">
    <property type="protein sequence ID" value="KAH6654073.1"/>
    <property type="molecule type" value="Genomic_DNA"/>
</dbReference>
<keyword evidence="3" id="KW-1185">Reference proteome</keyword>
<dbReference type="InterPro" id="IPR053185">
    <property type="entry name" value="SET_domain_protein"/>
</dbReference>
<dbReference type="RefSeq" id="XP_045958343.1">
    <property type="nucleotide sequence ID" value="XM_046105355.1"/>
</dbReference>
<protein>
    <recommendedName>
        <fullName evidence="1">SET domain-containing protein</fullName>
    </recommendedName>
</protein>
<dbReference type="CDD" id="cd20071">
    <property type="entry name" value="SET_SMYD"/>
    <property type="match status" value="1"/>
</dbReference>
<evidence type="ECO:0000313" key="3">
    <source>
        <dbReference type="Proteomes" id="UP000758603"/>
    </source>
</evidence>
<accession>A0A9P8UKX3</accession>
<dbReference type="Pfam" id="PF00856">
    <property type="entry name" value="SET"/>
    <property type="match status" value="1"/>
</dbReference>
<gene>
    <name evidence="2" type="ORF">BKA67DRAFT_604491</name>
</gene>
<sequence>MTSPGRAIEIVKSPAFTDPYISGQIDRLNADGSSIWRVAEVPGKGLGLIATQNIELGDHIMSTTASVMIDYNVFYDTTAQQLIDMEVAAVRYLPDKHRRTFLNLSTHDHAGDYEAQVSKVILTNSFDIPSSGFITYEEDSEENNFYTVFPEISRMNHDCRPNADYYFDPETFAQHIHAVRPITAGEEITISYIDTVQTQQGRLARLNHSWHFPCSCSSCTQNKYLTAASDARIRQIQVVRKQLQDWGPHSQATTAMAELLISLYRQERLWTMLYEAYTYAAIEYNGDGEPWLATKYARLAIHHGLASGGPSNPDVVEMMALVTDPWAHWSWMLRTQKRMNWAAHVEE</sequence>
<evidence type="ECO:0000259" key="1">
    <source>
        <dbReference type="PROSITE" id="PS50280"/>
    </source>
</evidence>
<organism evidence="2 3">
    <name type="scientific">Truncatella angustata</name>
    <dbReference type="NCBI Taxonomy" id="152316"/>
    <lineage>
        <taxon>Eukaryota</taxon>
        <taxon>Fungi</taxon>
        <taxon>Dikarya</taxon>
        <taxon>Ascomycota</taxon>
        <taxon>Pezizomycotina</taxon>
        <taxon>Sordariomycetes</taxon>
        <taxon>Xylariomycetidae</taxon>
        <taxon>Amphisphaeriales</taxon>
        <taxon>Sporocadaceae</taxon>
        <taxon>Truncatella</taxon>
    </lineage>
</organism>
<proteinExistence type="predicted"/>
<dbReference type="Proteomes" id="UP000758603">
    <property type="component" value="Unassembled WGS sequence"/>
</dbReference>
<dbReference type="PROSITE" id="PS50280">
    <property type="entry name" value="SET"/>
    <property type="match status" value="1"/>
</dbReference>